<dbReference type="PANTHER" id="PTHR32309">
    <property type="entry name" value="TYROSINE-PROTEIN KINASE"/>
    <property type="match status" value="1"/>
</dbReference>
<gene>
    <name evidence="2" type="ORF">DESPIGER_0924</name>
</gene>
<reference evidence="3" key="1">
    <citation type="submission" date="2016-10" db="EMBL/GenBank/DDBJ databases">
        <authorList>
            <person name="Wegmann U."/>
        </authorList>
    </citation>
    <scope>NUCLEOTIDE SEQUENCE [LARGE SCALE GENOMIC DNA]</scope>
</reference>
<dbReference type="EMBL" id="LT630450">
    <property type="protein sequence ID" value="SFV72787.1"/>
    <property type="molecule type" value="Genomic_DNA"/>
</dbReference>
<keyword evidence="1" id="KW-0472">Membrane</keyword>
<dbReference type="KEGG" id="dpg:DESPIGER_0924"/>
<dbReference type="PANTHER" id="PTHR32309:SF13">
    <property type="entry name" value="FERRIC ENTEROBACTIN TRANSPORT PROTEIN FEPE"/>
    <property type="match status" value="1"/>
</dbReference>
<protein>
    <submittedName>
        <fullName evidence="2">Capsular polysaccharide export system inner membrane protein KpsE</fullName>
    </submittedName>
</protein>
<dbReference type="Proteomes" id="UP000186323">
    <property type="component" value="Chromosome I"/>
</dbReference>
<keyword evidence="1" id="KW-0812">Transmembrane</keyword>
<dbReference type="InterPro" id="IPR050445">
    <property type="entry name" value="Bact_polysacc_biosynth/exp"/>
</dbReference>
<sequence length="386" mass="43264">MIMTGGTDLISLPDAAAQEGQATLRVQKLFRWIARIILLLSALTICYWLFSSDRYVSEGIVIVQNTEQISAPSFDLATMLGSIGKTNSSDQLLLREHLLSVDMLNKLDAALDLRSHYSDSRWDFASRLWFKDAAIEWFHRHYLSRVSVEYDDYAGVLRISAQAYDAGTAKAIADMLVNEGERFMNEMSHALARTQVEFLEKQVAMAHAQVLQASKALLDFQNQKGLVSPKATVESIHTIIGKLEGQRTELQTQLASLPRNLDRNHPTRKSLQQSLAAVERQIMQEQAKLASTSGRPLNSLMEEEQLLQLDLNFKQDLYKTSLVALEKGRMDAARALKQVSVLQAPVLAEYAWQPRRIYGVVATLCITLLVLGIVNLLKAVILDHVD</sequence>
<proteinExistence type="predicted"/>
<dbReference type="GO" id="GO:0004713">
    <property type="term" value="F:protein tyrosine kinase activity"/>
    <property type="evidence" value="ECO:0007669"/>
    <property type="project" value="TreeGrafter"/>
</dbReference>
<name>A0A1K1LDJ8_9BACT</name>
<feature type="transmembrane region" description="Helical" evidence="1">
    <location>
        <begin position="357"/>
        <end position="381"/>
    </location>
</feature>
<evidence type="ECO:0000313" key="3">
    <source>
        <dbReference type="Proteomes" id="UP000186323"/>
    </source>
</evidence>
<keyword evidence="3" id="KW-1185">Reference proteome</keyword>
<evidence type="ECO:0000313" key="2">
    <source>
        <dbReference type="EMBL" id="SFV72787.1"/>
    </source>
</evidence>
<dbReference type="AlphaFoldDB" id="A0A1K1LDJ8"/>
<accession>A0A1K1LDJ8</accession>
<feature type="transmembrane region" description="Helical" evidence="1">
    <location>
        <begin position="32"/>
        <end position="50"/>
    </location>
</feature>
<dbReference type="GO" id="GO:0005886">
    <property type="term" value="C:plasma membrane"/>
    <property type="evidence" value="ECO:0007669"/>
    <property type="project" value="TreeGrafter"/>
</dbReference>
<evidence type="ECO:0000256" key="1">
    <source>
        <dbReference type="SAM" id="Phobius"/>
    </source>
</evidence>
<keyword evidence="1" id="KW-1133">Transmembrane helix</keyword>
<organism evidence="2 3">
    <name type="scientific">Desulfovibrio piger</name>
    <dbReference type="NCBI Taxonomy" id="901"/>
    <lineage>
        <taxon>Bacteria</taxon>
        <taxon>Pseudomonadati</taxon>
        <taxon>Thermodesulfobacteriota</taxon>
        <taxon>Desulfovibrionia</taxon>
        <taxon>Desulfovibrionales</taxon>
        <taxon>Desulfovibrionaceae</taxon>
        <taxon>Desulfovibrio</taxon>
    </lineage>
</organism>